<keyword evidence="1" id="KW-0812">Transmembrane</keyword>
<reference evidence="2" key="1">
    <citation type="submission" date="2022-11" db="EMBL/GenBank/DDBJ databases">
        <title>Lysinibacillus irui.</title>
        <authorList>
            <person name="Akintayo S.O."/>
        </authorList>
    </citation>
    <scope>NUCLEOTIDE SEQUENCE</scope>
    <source>
        <strain evidence="2">IRB4-01</strain>
    </source>
</reference>
<protein>
    <submittedName>
        <fullName evidence="2">Uncharacterized protein</fullName>
    </submittedName>
</protein>
<feature type="transmembrane region" description="Helical" evidence="1">
    <location>
        <begin position="36"/>
        <end position="56"/>
    </location>
</feature>
<feature type="transmembrane region" description="Helical" evidence="1">
    <location>
        <begin position="12"/>
        <end position="30"/>
    </location>
</feature>
<evidence type="ECO:0000313" key="3">
    <source>
        <dbReference type="Proteomes" id="UP001219585"/>
    </source>
</evidence>
<accession>A0AAJ5UVG2</accession>
<proteinExistence type="predicted"/>
<dbReference type="Proteomes" id="UP001219585">
    <property type="component" value="Chromosome"/>
</dbReference>
<keyword evidence="1" id="KW-0472">Membrane</keyword>
<name>A0AAJ5UVG2_9BACI</name>
<dbReference type="RefSeq" id="WP_274797062.1">
    <property type="nucleotide sequence ID" value="NZ_CP113527.1"/>
</dbReference>
<dbReference type="EMBL" id="CP113527">
    <property type="protein sequence ID" value="WDV08844.1"/>
    <property type="molecule type" value="Genomic_DNA"/>
</dbReference>
<dbReference type="KEGG" id="liu:OU989_10350"/>
<gene>
    <name evidence="2" type="ORF">OU989_10350</name>
</gene>
<evidence type="ECO:0000313" key="2">
    <source>
        <dbReference type="EMBL" id="WDV08844.1"/>
    </source>
</evidence>
<evidence type="ECO:0000256" key="1">
    <source>
        <dbReference type="SAM" id="Phobius"/>
    </source>
</evidence>
<keyword evidence="1" id="KW-1133">Transmembrane helix</keyword>
<dbReference type="AlphaFoldDB" id="A0AAJ5UVG2"/>
<organism evidence="2 3">
    <name type="scientific">Lysinibacillus irui</name>
    <dbReference type="NCBI Taxonomy" id="2998077"/>
    <lineage>
        <taxon>Bacteria</taxon>
        <taxon>Bacillati</taxon>
        <taxon>Bacillota</taxon>
        <taxon>Bacilli</taxon>
        <taxon>Bacillales</taxon>
        <taxon>Bacillaceae</taxon>
        <taxon>Lysinibacillus</taxon>
    </lineage>
</organism>
<sequence length="73" mass="8652">MDEKRKRKFQVIGIVLMIVLLAAAFVLFFLGHYMVAFALFGIFMLVLNFVSNWKGLDNADYVYRKVHKHNEKW</sequence>